<comment type="caution">
    <text evidence="1">The sequence shown here is derived from an EMBL/GenBank/DDBJ whole genome shotgun (WGS) entry which is preliminary data.</text>
</comment>
<accession>A0A2M7SFE2</accession>
<evidence type="ECO:0000313" key="1">
    <source>
        <dbReference type="EMBL" id="PIZ18181.1"/>
    </source>
</evidence>
<protein>
    <submittedName>
        <fullName evidence="1">Uncharacterized protein</fullName>
    </submittedName>
</protein>
<organism evidence="1 2">
    <name type="scientific">Candidatus Desantisbacteria bacterium CG_4_10_14_0_8_um_filter_48_22</name>
    <dbReference type="NCBI Taxonomy" id="1974543"/>
    <lineage>
        <taxon>Bacteria</taxon>
        <taxon>Candidatus Desantisiibacteriota</taxon>
    </lineage>
</organism>
<sequence length="462" mass="52664">MKLPLFAEQEEAVRLFKKLGKEYAVIKNPSYVYPDYEFYPLPPKIRTPREKLVAIVKDMDGTTTTTEQLCLHSQEFMVGKITGMGRDPGWGLDKKKDYPHIIGNSTTRHVEYLINTYGSGIKPDDFRRSYMNAVLWFLIEGRDERRMSEVINNMKNLGWGGLPQDPAVKGLQKEKGKFVPYQASETVEQLLKKYGGIFNPQSLAEKVRAATEIYYQRYHEILAAIDRGEGEHLSEELLSEKGRRLIEPMPGVAVFLSMIKGWLGEDAALFYDELKGHLLANHRVKYGEKELEKYRPRLKKLGGYFSKNPLRVAVVTSSISYEANIVLREVFNVVRKQIEEWPVTDEKKKKLIKRFQDFKIYYDGYITASDSSEIRLKPHRDLYSIALHMMGVKREDFDFVAGFEDSESGTVAIRAAGMGLCVAVPFSDTAGHNLDAAAYILHGGLPEAILVHNMFLDEKATK</sequence>
<name>A0A2M7SFE2_9BACT</name>
<dbReference type="InterPro" id="IPR023214">
    <property type="entry name" value="HAD_sf"/>
</dbReference>
<dbReference type="Proteomes" id="UP000229307">
    <property type="component" value="Unassembled WGS sequence"/>
</dbReference>
<dbReference type="InterPro" id="IPR036412">
    <property type="entry name" value="HAD-like_sf"/>
</dbReference>
<gene>
    <name evidence="1" type="ORF">COY52_00765</name>
</gene>
<dbReference type="AlphaFoldDB" id="A0A2M7SFE2"/>
<evidence type="ECO:0000313" key="2">
    <source>
        <dbReference type="Proteomes" id="UP000229307"/>
    </source>
</evidence>
<dbReference type="SUPFAM" id="SSF56784">
    <property type="entry name" value="HAD-like"/>
    <property type="match status" value="1"/>
</dbReference>
<reference evidence="2" key="1">
    <citation type="submission" date="2017-09" db="EMBL/GenBank/DDBJ databases">
        <title>Depth-based differentiation of microbial function through sediment-hosted aquifers and enrichment of novel symbionts in the deep terrestrial subsurface.</title>
        <authorList>
            <person name="Probst A.J."/>
            <person name="Ladd B."/>
            <person name="Jarett J.K."/>
            <person name="Geller-Mcgrath D.E."/>
            <person name="Sieber C.M.K."/>
            <person name="Emerson J.B."/>
            <person name="Anantharaman K."/>
            <person name="Thomas B.C."/>
            <person name="Malmstrom R."/>
            <person name="Stieglmeier M."/>
            <person name="Klingl A."/>
            <person name="Woyke T."/>
            <person name="Ryan C.M."/>
            <person name="Banfield J.F."/>
        </authorList>
    </citation>
    <scope>NUCLEOTIDE SEQUENCE [LARGE SCALE GENOMIC DNA]</scope>
</reference>
<proteinExistence type="predicted"/>
<dbReference type="Gene3D" id="3.40.50.1000">
    <property type="entry name" value="HAD superfamily/HAD-like"/>
    <property type="match status" value="1"/>
</dbReference>
<dbReference type="EMBL" id="PFMR01000030">
    <property type="protein sequence ID" value="PIZ18181.1"/>
    <property type="molecule type" value="Genomic_DNA"/>
</dbReference>